<reference evidence="5" key="1">
    <citation type="submission" date="2023-09" db="UniProtKB">
        <authorList>
            <consortium name="Ensembl"/>
        </authorList>
    </citation>
    <scope>IDENTIFICATION</scope>
</reference>
<dbReference type="Pfam" id="PF07686">
    <property type="entry name" value="V-set"/>
    <property type="match status" value="1"/>
</dbReference>
<dbReference type="InterPro" id="IPR013783">
    <property type="entry name" value="Ig-like_fold"/>
</dbReference>
<evidence type="ECO:0000256" key="1">
    <source>
        <dbReference type="ARBA" id="ARBA00004370"/>
    </source>
</evidence>
<dbReference type="InterPro" id="IPR003599">
    <property type="entry name" value="Ig_sub"/>
</dbReference>
<keyword evidence="2" id="KW-0812">Transmembrane</keyword>
<organism evidence="5">
    <name type="scientific">Pundamilia nyererei</name>
    <dbReference type="NCBI Taxonomy" id="303518"/>
    <lineage>
        <taxon>Eukaryota</taxon>
        <taxon>Metazoa</taxon>
        <taxon>Chordata</taxon>
        <taxon>Craniata</taxon>
        <taxon>Vertebrata</taxon>
        <taxon>Euteleostomi</taxon>
        <taxon>Actinopterygii</taxon>
        <taxon>Neopterygii</taxon>
        <taxon>Teleostei</taxon>
        <taxon>Neoteleostei</taxon>
        <taxon>Acanthomorphata</taxon>
        <taxon>Ovalentaria</taxon>
        <taxon>Cichlomorphae</taxon>
        <taxon>Cichliformes</taxon>
        <taxon>Cichlidae</taxon>
        <taxon>African cichlids</taxon>
        <taxon>Pseudocrenilabrinae</taxon>
        <taxon>Haplochromini</taxon>
        <taxon>Pundamilia</taxon>
    </lineage>
</organism>
<sequence>MRSICVRTIVAAMMIVTKIESYAGYSVSFSCLYQPQYQNNLKYICRGTRPSIENGRFRLNDVKMSRIFTVTISSLTQSDSGHYLCGVQTNSDHDVFSAVELRVKVLNRGIDNCQSILFMGFLSNLIILESIISQRSLEEITYKNVRILAKCSQNRSTTTKHSQDSKRCKHKARIVQRTWICC</sequence>
<evidence type="ECO:0000256" key="2">
    <source>
        <dbReference type="ARBA" id="ARBA00022692"/>
    </source>
</evidence>
<dbReference type="Ensembl" id="ENSPNYT00000007169.1">
    <property type="protein sequence ID" value="ENSPNYP00000006995.1"/>
    <property type="gene ID" value="ENSPNYG00000005299.1"/>
</dbReference>
<accession>A0A3B4F904</accession>
<dbReference type="PROSITE" id="PS51257">
    <property type="entry name" value="PROKAR_LIPOPROTEIN"/>
    <property type="match status" value="1"/>
</dbReference>
<dbReference type="GO" id="GO:0005886">
    <property type="term" value="C:plasma membrane"/>
    <property type="evidence" value="ECO:0007669"/>
    <property type="project" value="TreeGrafter"/>
</dbReference>
<evidence type="ECO:0000259" key="4">
    <source>
        <dbReference type="SMART" id="SM00409"/>
    </source>
</evidence>
<protein>
    <recommendedName>
        <fullName evidence="4">Immunoglobulin domain-containing protein</fullName>
    </recommendedName>
</protein>
<comment type="subcellular location">
    <subcellularLocation>
        <location evidence="1">Membrane</location>
    </subcellularLocation>
</comment>
<dbReference type="Gene3D" id="2.60.40.10">
    <property type="entry name" value="Immunoglobulins"/>
    <property type="match status" value="1"/>
</dbReference>
<dbReference type="PANTHER" id="PTHR11860:SF87">
    <property type="entry name" value="CMRF35-LIKE MOLECULE 8"/>
    <property type="match status" value="1"/>
</dbReference>
<dbReference type="InterPro" id="IPR050671">
    <property type="entry name" value="CD300_family_receptors"/>
</dbReference>
<dbReference type="GeneTree" id="ENSGT00950000182977"/>
<dbReference type="InterPro" id="IPR013106">
    <property type="entry name" value="Ig_V-set"/>
</dbReference>
<dbReference type="PANTHER" id="PTHR11860">
    <property type="entry name" value="POLYMERIC-IMMUNOGLOBULIN RECEPTOR"/>
    <property type="match status" value="1"/>
</dbReference>
<proteinExistence type="predicted"/>
<evidence type="ECO:0000313" key="5">
    <source>
        <dbReference type="Ensembl" id="ENSPNYP00000006995.1"/>
    </source>
</evidence>
<evidence type="ECO:0000256" key="3">
    <source>
        <dbReference type="ARBA" id="ARBA00023136"/>
    </source>
</evidence>
<dbReference type="GO" id="GO:0004888">
    <property type="term" value="F:transmembrane signaling receptor activity"/>
    <property type="evidence" value="ECO:0007669"/>
    <property type="project" value="TreeGrafter"/>
</dbReference>
<dbReference type="SUPFAM" id="SSF48726">
    <property type="entry name" value="Immunoglobulin"/>
    <property type="match status" value="1"/>
</dbReference>
<name>A0A3B4F904_9CICH</name>
<dbReference type="AlphaFoldDB" id="A0A3B4F904"/>
<feature type="domain" description="Immunoglobulin" evidence="4">
    <location>
        <begin position="16"/>
        <end position="104"/>
    </location>
</feature>
<dbReference type="InterPro" id="IPR036179">
    <property type="entry name" value="Ig-like_dom_sf"/>
</dbReference>
<keyword evidence="3" id="KW-0472">Membrane</keyword>
<dbReference type="SMART" id="SM00409">
    <property type="entry name" value="IG"/>
    <property type="match status" value="1"/>
</dbReference>